<reference evidence="1 2" key="1">
    <citation type="submission" date="2021-03" db="EMBL/GenBank/DDBJ databases">
        <title>Genomic Encyclopedia of Type Strains, Phase IV (KMG-IV): sequencing the most valuable type-strain genomes for metagenomic binning, comparative biology and taxonomic classification.</title>
        <authorList>
            <person name="Goeker M."/>
        </authorList>
    </citation>
    <scope>NUCLEOTIDE SEQUENCE [LARGE SCALE GENOMIC DNA]</scope>
    <source>
        <strain evidence="1 2">DSM 101953</strain>
    </source>
</reference>
<evidence type="ECO:0000313" key="1">
    <source>
        <dbReference type="EMBL" id="MBP2110440.1"/>
    </source>
</evidence>
<keyword evidence="2" id="KW-1185">Reference proteome</keyword>
<organism evidence="1 2">
    <name type="scientific">Paenibacillus silagei</name>
    <dbReference type="NCBI Taxonomy" id="1670801"/>
    <lineage>
        <taxon>Bacteria</taxon>
        <taxon>Bacillati</taxon>
        <taxon>Bacillota</taxon>
        <taxon>Bacilli</taxon>
        <taxon>Bacillales</taxon>
        <taxon>Paenibacillaceae</taxon>
        <taxon>Paenibacillus</taxon>
    </lineage>
</organism>
<protein>
    <submittedName>
        <fullName evidence="1">Uncharacterized protein</fullName>
    </submittedName>
</protein>
<sequence length="56" mass="6545">MPLILKLFLDGTRLGEYYNVPVNSTGPFIVLYPKYFLPVLILLRQHEPLNGLEWLE</sequence>
<name>A0ABS4NM23_9BACL</name>
<dbReference type="EMBL" id="JAGGLV010000001">
    <property type="protein sequence ID" value="MBP2110440.1"/>
    <property type="molecule type" value="Genomic_DNA"/>
</dbReference>
<gene>
    <name evidence="1" type="ORF">J2Z70_000579</name>
</gene>
<dbReference type="Proteomes" id="UP000773462">
    <property type="component" value="Unassembled WGS sequence"/>
</dbReference>
<evidence type="ECO:0000313" key="2">
    <source>
        <dbReference type="Proteomes" id="UP000773462"/>
    </source>
</evidence>
<proteinExistence type="predicted"/>
<comment type="caution">
    <text evidence="1">The sequence shown here is derived from an EMBL/GenBank/DDBJ whole genome shotgun (WGS) entry which is preliminary data.</text>
</comment>
<accession>A0ABS4NM23</accession>